<keyword evidence="2" id="KW-1185">Reference proteome</keyword>
<evidence type="ECO:0008006" key="3">
    <source>
        <dbReference type="Google" id="ProtNLM"/>
    </source>
</evidence>
<dbReference type="AlphaFoldDB" id="A0A3A9K639"/>
<name>A0A3A9K639_9BACI</name>
<evidence type="ECO:0000313" key="2">
    <source>
        <dbReference type="Proteomes" id="UP000281498"/>
    </source>
</evidence>
<dbReference type="Proteomes" id="UP000281498">
    <property type="component" value="Unassembled WGS sequence"/>
</dbReference>
<gene>
    <name evidence="1" type="ORF">CR203_15680</name>
</gene>
<proteinExistence type="predicted"/>
<dbReference type="RefSeq" id="WP_110939112.1">
    <property type="nucleotide sequence ID" value="NZ_KZ614148.1"/>
</dbReference>
<organism evidence="1 2">
    <name type="scientific">Salipaludibacillus neizhouensis</name>
    <dbReference type="NCBI Taxonomy" id="885475"/>
    <lineage>
        <taxon>Bacteria</taxon>
        <taxon>Bacillati</taxon>
        <taxon>Bacillota</taxon>
        <taxon>Bacilli</taxon>
        <taxon>Bacillales</taxon>
        <taxon>Bacillaceae</taxon>
    </lineage>
</organism>
<dbReference type="EMBL" id="PDOE01000007">
    <property type="protein sequence ID" value="RKL66330.1"/>
    <property type="molecule type" value="Genomic_DNA"/>
</dbReference>
<comment type="caution">
    <text evidence="1">The sequence shown here is derived from an EMBL/GenBank/DDBJ whole genome shotgun (WGS) entry which is preliminary data.</text>
</comment>
<reference evidence="1 2" key="1">
    <citation type="submission" date="2017-10" db="EMBL/GenBank/DDBJ databases">
        <title>Bacillus sp. nov., a halophilic bacterium isolated from a Keqin Lake.</title>
        <authorList>
            <person name="Wang H."/>
        </authorList>
    </citation>
    <scope>NUCLEOTIDE SEQUENCE [LARGE SCALE GENOMIC DNA]</scope>
    <source>
        <strain evidence="1 2">KCTC 13187</strain>
    </source>
</reference>
<protein>
    <recommendedName>
        <fullName evidence="3">Spore coat protein</fullName>
    </recommendedName>
</protein>
<sequence>MFIINSQEAIIDLMVNQVFKKHGVKKELDMSVDDKSKLKEIVDQLQSDVDKFVENEKVAYTENNVGVNSLSENADTPSVKQTNQVLNQNNNDVKTIKNFVYRKKKWRK</sequence>
<accession>A0A3A9K639</accession>
<evidence type="ECO:0000313" key="1">
    <source>
        <dbReference type="EMBL" id="RKL66330.1"/>
    </source>
</evidence>
<dbReference type="OrthoDB" id="2739784at2"/>